<dbReference type="PANTHER" id="PTHR10063:SF0">
    <property type="entry name" value="TUBERIN"/>
    <property type="match status" value="1"/>
</dbReference>
<dbReference type="InterPro" id="IPR035974">
    <property type="entry name" value="Rap/Ran-GAP_sf"/>
</dbReference>
<evidence type="ECO:0000259" key="3">
    <source>
        <dbReference type="PROSITE" id="PS50085"/>
    </source>
</evidence>
<gene>
    <name evidence="4" type="ORF">K443DRAFT_671427</name>
</gene>
<keyword evidence="1" id="KW-0343">GTPase activation</keyword>
<reference evidence="5" key="2">
    <citation type="submission" date="2015-01" db="EMBL/GenBank/DDBJ databases">
        <title>Evolutionary Origins and Diversification of the Mycorrhizal Mutualists.</title>
        <authorList>
            <consortium name="DOE Joint Genome Institute"/>
            <consortium name="Mycorrhizal Genomics Consortium"/>
            <person name="Kohler A."/>
            <person name="Kuo A."/>
            <person name="Nagy L.G."/>
            <person name="Floudas D."/>
            <person name="Copeland A."/>
            <person name="Barry K.W."/>
            <person name="Cichocki N."/>
            <person name="Veneault-Fourrey C."/>
            <person name="LaButti K."/>
            <person name="Lindquist E.A."/>
            <person name="Lipzen A."/>
            <person name="Lundell T."/>
            <person name="Morin E."/>
            <person name="Murat C."/>
            <person name="Riley R."/>
            <person name="Ohm R."/>
            <person name="Sun H."/>
            <person name="Tunlid A."/>
            <person name="Henrissat B."/>
            <person name="Grigoriev I.V."/>
            <person name="Hibbett D.S."/>
            <person name="Martin F."/>
        </authorList>
    </citation>
    <scope>NUCLEOTIDE SEQUENCE [LARGE SCALE GENOMIC DNA]</scope>
    <source>
        <strain evidence="5">LaAM-08-1</strain>
    </source>
</reference>
<dbReference type="InterPro" id="IPR016024">
    <property type="entry name" value="ARM-type_fold"/>
</dbReference>
<dbReference type="Pfam" id="PF02145">
    <property type="entry name" value="Rap_GAP"/>
    <property type="match status" value="1"/>
</dbReference>
<dbReference type="HOGENOM" id="CLU_001124_0_0_1"/>
<dbReference type="GO" id="GO:0051056">
    <property type="term" value="P:regulation of small GTPase mediated signal transduction"/>
    <property type="evidence" value="ECO:0007669"/>
    <property type="project" value="InterPro"/>
</dbReference>
<name>A0A0C9XX22_9AGAR</name>
<dbReference type="Proteomes" id="UP000054477">
    <property type="component" value="Unassembled WGS sequence"/>
</dbReference>
<evidence type="ECO:0000313" key="4">
    <source>
        <dbReference type="EMBL" id="KIK09526.1"/>
    </source>
</evidence>
<feature type="compositionally biased region" description="Low complexity" evidence="2">
    <location>
        <begin position="815"/>
        <end position="824"/>
    </location>
</feature>
<keyword evidence="5" id="KW-1185">Reference proteome</keyword>
<proteinExistence type="predicted"/>
<reference evidence="4 5" key="1">
    <citation type="submission" date="2014-04" db="EMBL/GenBank/DDBJ databases">
        <authorList>
            <consortium name="DOE Joint Genome Institute"/>
            <person name="Kuo A."/>
            <person name="Kohler A."/>
            <person name="Nagy L.G."/>
            <person name="Floudas D."/>
            <person name="Copeland A."/>
            <person name="Barry K.W."/>
            <person name="Cichocki N."/>
            <person name="Veneault-Fourrey C."/>
            <person name="LaButti K."/>
            <person name="Lindquist E.A."/>
            <person name="Lipzen A."/>
            <person name="Lundell T."/>
            <person name="Morin E."/>
            <person name="Murat C."/>
            <person name="Sun H."/>
            <person name="Tunlid A."/>
            <person name="Henrissat B."/>
            <person name="Grigoriev I.V."/>
            <person name="Hibbett D.S."/>
            <person name="Martin F."/>
            <person name="Nordberg H.P."/>
            <person name="Cantor M.N."/>
            <person name="Hua S.X."/>
        </authorList>
    </citation>
    <scope>NUCLEOTIDE SEQUENCE [LARGE SCALE GENOMIC DNA]</scope>
    <source>
        <strain evidence="4 5">LaAM-08-1</strain>
    </source>
</reference>
<dbReference type="EMBL" id="KN838538">
    <property type="protein sequence ID" value="KIK09526.1"/>
    <property type="molecule type" value="Genomic_DNA"/>
</dbReference>
<evidence type="ECO:0000256" key="1">
    <source>
        <dbReference type="ARBA" id="ARBA00022468"/>
    </source>
</evidence>
<accession>A0A0C9XX22</accession>
<dbReference type="GO" id="GO:0032007">
    <property type="term" value="P:negative regulation of TOR signaling"/>
    <property type="evidence" value="ECO:0007669"/>
    <property type="project" value="TreeGrafter"/>
</dbReference>
<feature type="region of interest" description="Disordered" evidence="2">
    <location>
        <begin position="957"/>
        <end position="1012"/>
    </location>
</feature>
<dbReference type="InterPro" id="IPR018515">
    <property type="entry name" value="Tuberin-type_domain"/>
</dbReference>
<sequence length="1752" mass="195833">MSRQLPDVDPQKRSRPRANTTSFTPFAWRRQRNEHPVPPVPQQPLPLEALIEALTPPAVPSLAYARALASTLSTASPLPRREVFNPILSCLCDVQKPVAVQASGYDILSAYCENNEALRLTTYEKLFYFSFFPESGLAWGMELWEPRFKALRAVTKYGEDVLGIETNLIDTLKRWIKGAFDGLLQNDSPMERAERPERERSIDVLVQFLADILQKPENISRIPEDVAADVLQFYADLVNRSVILPLGPTTQDRILAPVVVPNPPSNNNTPSKSLHKRNASSLSISSIPSAHSAAKPSSLKHPGELAISLYLSYLSSQLKSLSPEYLQDIHPVLFRALAFSASPLPRLTVLPRKESSQEEEKITETLSALLAGPYTTICMRILKKHLFPPKINEPFPRRSPEGLSEEREGACQQLDIMTSLGAHRMLRNFIRRALSMRLERAYRQTSINTGAPGHIELESELKERAWPKDDYASSVGGNGWDAGRLGKVLASSVHAWVTWGSDMLRSRGEEDKPQSWEKQREGQDTILEEAAGVLKDILQEMDSREYDVMGLDEEEAIVVGETLQNLAGYVLLLKNPDGSPYIVPIANPGDAPTPLLRTITSLLARDHSRALIPLLSNILVHIANNLTDADTARLPSLMMEQQDLSPTSLEWLDNWKRLLCDSNLVTADRPATRKAVMDMLYSVYDNVRDMKSYRRPLADLVFTFCSTLPLSDDGSEGDATWKILGEEIVLRTVEQENEDVPKYIDLLVSVASANSDDDDSEVAEIALMHTAEQSTSPPISSASSSTIILPSFSRMQSDFQSVPKEKEPGFMSMLTSLTTGGSTSRSHSVHPNVPDDLTEKSKSYPRPESPSIPRDVCAVSAFIEAFSQFTFTPSSLKQENLRVSVRIFEILVKLLSEGKSTRARLTVLQFLMRLRVDRDHRLYFMDSGYDSNSLLVSLCSLINRVRDRSLRPINTSEDVSEIRKARPRVPYERDGRRPSKGKGGGPSRSKASRSRSRTTGSPLAPTPRLPDPVWHIPETLPFKVVGPDAPSEGLISYDPEGCNRRLVLPISSYLQALTSILEKERSWEVLSYILCHLPVQLANTHLFCGPRCRAAISKLQSILCAKILDEDLGSRVKGSTTVLKRDAQGLAHHTLSVLVSYRRCFDNKQRHLLVETFYTGLNGQLSTIKCCLHALSLSAFELLPSVTKCLSRILEKLSQIMSNPEMAVHILGFLSIIGSLPSLYANFTEAEFKMVFGVALQYLQHYNRLHASPTMSWALSQHVRILSYSVVYVWFLAVKIPDRPHHIAYITRQLLLANEGNTQVDGPTEVCFDWLARYTYASADPRPATSSFSDLIMDPSGTQSEMDEKTWIMGNSVVTVRAIARSGWVEVMSRRPSGYSRFICRVENVPMVGAGDVAPDLLSIPAGLVMERETGTSQDDIRQLLSVEQDEDDVKPPDSITGYVWSGTAPSQRRKQVTVDPSYLILQLSPFPDGALKPYVKRVTDTSSLRKFLNGLDRMPVIDTHKVGIMYVAPGQRDEVDILRNSHGSPAYTRFLEGIGRLINLRGQVDVYAGGLDPEEDGEYAYAWWDDIGQILYHTATLMPNNAADPQSNNKKRHIGNDYVRIVWNDSGIPYRFDTLTTQFQFVNIVVEPHSLGAIAAFSNNLHETEYFKVTVQSAPGMPEFAPLGHFKLISAENLPLLVRQLSLLADWFASVFAHTQHDTVRVEMKTNWHNRLDQILRFKSNLPKEELGECAEGIMGQEAFRDFTTSM</sequence>
<dbReference type="PANTHER" id="PTHR10063">
    <property type="entry name" value="TUBERIN"/>
    <property type="match status" value="1"/>
</dbReference>
<dbReference type="STRING" id="1095629.A0A0C9XX22"/>
<organism evidence="4 5">
    <name type="scientific">Laccaria amethystina LaAM-08-1</name>
    <dbReference type="NCBI Taxonomy" id="1095629"/>
    <lineage>
        <taxon>Eukaryota</taxon>
        <taxon>Fungi</taxon>
        <taxon>Dikarya</taxon>
        <taxon>Basidiomycota</taxon>
        <taxon>Agaricomycotina</taxon>
        <taxon>Agaricomycetes</taxon>
        <taxon>Agaricomycetidae</taxon>
        <taxon>Agaricales</taxon>
        <taxon>Agaricineae</taxon>
        <taxon>Hydnangiaceae</taxon>
        <taxon>Laccaria</taxon>
    </lineage>
</organism>
<evidence type="ECO:0000256" key="2">
    <source>
        <dbReference type="SAM" id="MobiDB-lite"/>
    </source>
</evidence>
<dbReference type="SUPFAM" id="SSF111347">
    <property type="entry name" value="Rap/Ran-GAP"/>
    <property type="match status" value="1"/>
</dbReference>
<feature type="region of interest" description="Disordered" evidence="2">
    <location>
        <begin position="257"/>
        <end position="278"/>
    </location>
</feature>
<dbReference type="InterPro" id="IPR000331">
    <property type="entry name" value="Rap/Ran_GAP_dom"/>
</dbReference>
<evidence type="ECO:0000313" key="5">
    <source>
        <dbReference type="Proteomes" id="UP000054477"/>
    </source>
</evidence>
<dbReference type="GO" id="GO:0033596">
    <property type="term" value="C:TSC1-TSC2 complex"/>
    <property type="evidence" value="ECO:0007669"/>
    <property type="project" value="TreeGrafter"/>
</dbReference>
<protein>
    <recommendedName>
        <fullName evidence="3">Rap-GAP domain-containing protein</fullName>
    </recommendedName>
</protein>
<dbReference type="FunFam" id="3.40.50.11210:FF:000007">
    <property type="entry name" value="Tuberous sclerosis 2"/>
    <property type="match status" value="1"/>
</dbReference>
<dbReference type="GO" id="GO:0005096">
    <property type="term" value="F:GTPase activator activity"/>
    <property type="evidence" value="ECO:0007669"/>
    <property type="project" value="UniProtKB-KW"/>
</dbReference>
<dbReference type="PROSITE" id="PS50085">
    <property type="entry name" value="RAPGAP"/>
    <property type="match status" value="1"/>
</dbReference>
<dbReference type="Pfam" id="PF03542">
    <property type="entry name" value="Tuberin"/>
    <property type="match status" value="1"/>
</dbReference>
<dbReference type="OrthoDB" id="19311at2759"/>
<feature type="region of interest" description="Disordered" evidence="2">
    <location>
        <begin position="1"/>
        <end position="39"/>
    </location>
</feature>
<dbReference type="GO" id="GO:0005634">
    <property type="term" value="C:nucleus"/>
    <property type="evidence" value="ECO:0007669"/>
    <property type="project" value="InterPro"/>
</dbReference>
<feature type="domain" description="Rap-GAP" evidence="3">
    <location>
        <begin position="1493"/>
        <end position="1731"/>
    </location>
</feature>
<dbReference type="InterPro" id="IPR027107">
    <property type="entry name" value="Tuberin/Ral-act_asu"/>
</dbReference>
<dbReference type="SUPFAM" id="SSF48371">
    <property type="entry name" value="ARM repeat"/>
    <property type="match status" value="1"/>
</dbReference>
<dbReference type="Gene3D" id="3.40.50.11210">
    <property type="entry name" value="Rap/Ran-GAP"/>
    <property type="match status" value="1"/>
</dbReference>
<feature type="region of interest" description="Disordered" evidence="2">
    <location>
        <begin position="815"/>
        <end position="851"/>
    </location>
</feature>
<feature type="compositionally biased region" description="Basic and acidic residues" evidence="2">
    <location>
        <begin position="960"/>
        <end position="977"/>
    </location>
</feature>